<sequence>MKDDEVTSPPNDSISCLPFSPPTMPGNFLISGSWANDMQCWEVQDNGQTVPKVQQMHTGPVKVFTASCDKTTKMWDLNSNQTIQIAQHEDPIRTIHWIKTCVCV</sequence>
<dbReference type="InterPro" id="IPR015943">
    <property type="entry name" value="WD40/YVTN_repeat-like_dom_sf"/>
</dbReference>
<keyword evidence="1 3" id="KW-0853">WD repeat</keyword>
<evidence type="ECO:0000313" key="4">
    <source>
        <dbReference type="Ensembl" id="ENSCCRP00000094604.2"/>
    </source>
</evidence>
<dbReference type="InterPro" id="IPR001680">
    <property type="entry name" value="WD40_rpt"/>
</dbReference>
<proteinExistence type="predicted"/>
<evidence type="ECO:0000256" key="2">
    <source>
        <dbReference type="ARBA" id="ARBA00022737"/>
    </source>
</evidence>
<dbReference type="GeneTree" id="ENSGT00950000183091"/>
<keyword evidence="5" id="KW-1185">Reference proteome</keyword>
<evidence type="ECO:0008006" key="6">
    <source>
        <dbReference type="Google" id="ProtNLM"/>
    </source>
</evidence>
<organism evidence="4 5">
    <name type="scientific">Cyprinus carpio carpio</name>
    <dbReference type="NCBI Taxonomy" id="630221"/>
    <lineage>
        <taxon>Eukaryota</taxon>
        <taxon>Metazoa</taxon>
        <taxon>Chordata</taxon>
        <taxon>Craniata</taxon>
        <taxon>Vertebrata</taxon>
        <taxon>Euteleostomi</taxon>
        <taxon>Actinopterygii</taxon>
        <taxon>Neopterygii</taxon>
        <taxon>Teleostei</taxon>
        <taxon>Ostariophysi</taxon>
        <taxon>Cypriniformes</taxon>
        <taxon>Cyprinidae</taxon>
        <taxon>Cyprininae</taxon>
        <taxon>Cyprinus</taxon>
    </lineage>
</organism>
<accession>A0A8C1LPC8</accession>
<dbReference type="PANTHER" id="PTHR10971">
    <property type="entry name" value="MRNA EXPORT FACTOR AND BUB3"/>
    <property type="match status" value="1"/>
</dbReference>
<evidence type="ECO:0000313" key="5">
    <source>
        <dbReference type="Proteomes" id="UP001108240"/>
    </source>
</evidence>
<dbReference type="Ensembl" id="ENSCCRT00000102680.2">
    <property type="protein sequence ID" value="ENSCCRP00000094604.2"/>
    <property type="gene ID" value="ENSCCRG00000051091.2"/>
</dbReference>
<keyword evidence="2" id="KW-0677">Repeat</keyword>
<reference evidence="4" key="2">
    <citation type="submission" date="2025-09" db="UniProtKB">
        <authorList>
            <consortium name="Ensembl"/>
        </authorList>
    </citation>
    <scope>IDENTIFICATION</scope>
</reference>
<evidence type="ECO:0000256" key="3">
    <source>
        <dbReference type="PROSITE-ProRule" id="PRU00221"/>
    </source>
</evidence>
<dbReference type="PROSITE" id="PS50082">
    <property type="entry name" value="WD_REPEATS_2"/>
    <property type="match status" value="1"/>
</dbReference>
<name>A0A8C1FQ44_CYPCA</name>
<dbReference type="Gene3D" id="2.130.10.10">
    <property type="entry name" value="YVTN repeat-like/Quinoprotein amine dehydrogenase"/>
    <property type="match status" value="1"/>
</dbReference>
<evidence type="ECO:0000256" key="1">
    <source>
        <dbReference type="ARBA" id="ARBA00022574"/>
    </source>
</evidence>
<dbReference type="Proteomes" id="UP001108240">
    <property type="component" value="Unplaced"/>
</dbReference>
<dbReference type="InterPro" id="IPR036322">
    <property type="entry name" value="WD40_repeat_dom_sf"/>
</dbReference>
<dbReference type="AlphaFoldDB" id="A0A8C1FQ44"/>
<feature type="repeat" description="WD" evidence="3">
    <location>
        <begin position="63"/>
        <end position="85"/>
    </location>
</feature>
<reference evidence="4" key="1">
    <citation type="submission" date="2025-08" db="UniProtKB">
        <authorList>
            <consortium name="Ensembl"/>
        </authorList>
    </citation>
    <scope>IDENTIFICATION</scope>
</reference>
<protein>
    <recommendedName>
        <fullName evidence="6">mRNA export factor</fullName>
    </recommendedName>
</protein>
<accession>A0A8C1FQ44</accession>
<dbReference type="SUPFAM" id="SSF50978">
    <property type="entry name" value="WD40 repeat-like"/>
    <property type="match status" value="1"/>
</dbReference>